<feature type="transmembrane region" description="Helical" evidence="3">
    <location>
        <begin position="182"/>
        <end position="202"/>
    </location>
</feature>
<evidence type="ECO:0000313" key="6">
    <source>
        <dbReference type="Proteomes" id="UP000758603"/>
    </source>
</evidence>
<comment type="subcellular location">
    <subcellularLocation>
        <location evidence="1">Membrane</location>
        <topology evidence="1">Multi-pass membrane protein</topology>
    </subcellularLocation>
</comment>
<evidence type="ECO:0000259" key="4">
    <source>
        <dbReference type="PROSITE" id="PS50850"/>
    </source>
</evidence>
<dbReference type="InterPro" id="IPR011701">
    <property type="entry name" value="MFS"/>
</dbReference>
<accession>A0A9P8ULT6</accession>
<sequence>MAQQSVELRDITARLSIDNTHPKPRHDMKCDDSQLPAPRALPDLPLVDRGKDAWLFLAACWVVEAFIFGFGASFGVFQDFYSTHEPFAKSGSVAIIGTTTMGIMYIGFPLFIGLCRLYPRWGRWSTMVGLFAASLSMATSSFCNNVPQLIVSQGVMFGLGGCIACCPCQLYIDEWFARRKGLAYGIAWSAGGVGGVVFPLIMETLLHELGFQKTLRIWAGILFACSAPLAFFIRPRLPYSASIHQRRLNLRFIMSKRFALHQVANTIQATGYFLPSIYLPTYARSVFGTSAFLSALTVMLVNVATTMGLVIMGSLSDKFHVTTCMIISAMGAAISVLVVWGLSASLPVLYLFCVLYGLFAGSWASVWPGIMKEVSQNGERDGYGHVDPVMVQGMLCVGRGVGNVISGPLSNSLLGGMPWRGQAMSGYSSGYGVLILYTGFTGLLSGMNYLLKRLKLL</sequence>
<dbReference type="InterPro" id="IPR020846">
    <property type="entry name" value="MFS_dom"/>
</dbReference>
<protein>
    <submittedName>
        <fullName evidence="5">Major facilitator superfamily domain-containing protein</fullName>
    </submittedName>
</protein>
<comment type="caution">
    <text evidence="5">The sequence shown here is derived from an EMBL/GenBank/DDBJ whole genome shotgun (WGS) entry which is preliminary data.</text>
</comment>
<dbReference type="AlphaFoldDB" id="A0A9P8ULT6"/>
<reference evidence="5" key="1">
    <citation type="journal article" date="2021" name="Nat. Commun.">
        <title>Genetic determinants of endophytism in the Arabidopsis root mycobiome.</title>
        <authorList>
            <person name="Mesny F."/>
            <person name="Miyauchi S."/>
            <person name="Thiergart T."/>
            <person name="Pickel B."/>
            <person name="Atanasova L."/>
            <person name="Karlsson M."/>
            <person name="Huettel B."/>
            <person name="Barry K.W."/>
            <person name="Haridas S."/>
            <person name="Chen C."/>
            <person name="Bauer D."/>
            <person name="Andreopoulos W."/>
            <person name="Pangilinan J."/>
            <person name="LaButti K."/>
            <person name="Riley R."/>
            <person name="Lipzen A."/>
            <person name="Clum A."/>
            <person name="Drula E."/>
            <person name="Henrissat B."/>
            <person name="Kohler A."/>
            <person name="Grigoriev I.V."/>
            <person name="Martin F.M."/>
            <person name="Hacquard S."/>
        </authorList>
    </citation>
    <scope>NUCLEOTIDE SEQUENCE</scope>
    <source>
        <strain evidence="5">MPI-SDFR-AT-0073</strain>
    </source>
</reference>
<evidence type="ECO:0000256" key="3">
    <source>
        <dbReference type="SAM" id="Phobius"/>
    </source>
</evidence>
<dbReference type="OrthoDB" id="2213137at2759"/>
<evidence type="ECO:0000256" key="1">
    <source>
        <dbReference type="ARBA" id="ARBA00004141"/>
    </source>
</evidence>
<proteinExistence type="inferred from homology"/>
<dbReference type="GO" id="GO:0016020">
    <property type="term" value="C:membrane"/>
    <property type="evidence" value="ECO:0007669"/>
    <property type="project" value="UniProtKB-SubCell"/>
</dbReference>
<dbReference type="Proteomes" id="UP000758603">
    <property type="component" value="Unassembled WGS sequence"/>
</dbReference>
<dbReference type="InterPro" id="IPR036259">
    <property type="entry name" value="MFS_trans_sf"/>
</dbReference>
<feature type="transmembrane region" description="Helical" evidence="3">
    <location>
        <begin position="429"/>
        <end position="451"/>
    </location>
</feature>
<dbReference type="GO" id="GO:0022857">
    <property type="term" value="F:transmembrane transporter activity"/>
    <property type="evidence" value="ECO:0007669"/>
    <property type="project" value="InterPro"/>
</dbReference>
<feature type="domain" description="Major facilitator superfamily (MFS) profile" evidence="4">
    <location>
        <begin position="257"/>
        <end position="457"/>
    </location>
</feature>
<keyword evidence="3" id="KW-1133">Transmembrane helix</keyword>
<feature type="transmembrane region" description="Helical" evidence="3">
    <location>
        <begin position="92"/>
        <end position="112"/>
    </location>
</feature>
<dbReference type="SUPFAM" id="SSF103473">
    <property type="entry name" value="MFS general substrate transporter"/>
    <property type="match status" value="1"/>
</dbReference>
<dbReference type="Gene3D" id="1.20.1250.20">
    <property type="entry name" value="MFS general substrate transporter like domains"/>
    <property type="match status" value="2"/>
</dbReference>
<dbReference type="InterPro" id="IPR050327">
    <property type="entry name" value="Proton-linked_MCT"/>
</dbReference>
<dbReference type="RefSeq" id="XP_045958729.1">
    <property type="nucleotide sequence ID" value="XM_046107333.1"/>
</dbReference>
<evidence type="ECO:0000256" key="2">
    <source>
        <dbReference type="ARBA" id="ARBA00006727"/>
    </source>
</evidence>
<dbReference type="PANTHER" id="PTHR11360">
    <property type="entry name" value="MONOCARBOXYLATE TRANSPORTER"/>
    <property type="match status" value="1"/>
</dbReference>
<dbReference type="Pfam" id="PF07690">
    <property type="entry name" value="MFS_1"/>
    <property type="match status" value="1"/>
</dbReference>
<feature type="transmembrane region" description="Helical" evidence="3">
    <location>
        <begin position="148"/>
        <end position="170"/>
    </location>
</feature>
<keyword evidence="3" id="KW-0472">Membrane</keyword>
<dbReference type="PROSITE" id="PS50850">
    <property type="entry name" value="MFS"/>
    <property type="match status" value="1"/>
</dbReference>
<keyword evidence="6" id="KW-1185">Reference proteome</keyword>
<gene>
    <name evidence="5" type="ORF">BKA67DRAFT_658756</name>
</gene>
<feature type="transmembrane region" description="Helical" evidence="3">
    <location>
        <begin position="348"/>
        <end position="368"/>
    </location>
</feature>
<feature type="transmembrane region" description="Helical" evidence="3">
    <location>
        <begin position="291"/>
        <end position="312"/>
    </location>
</feature>
<feature type="transmembrane region" description="Helical" evidence="3">
    <location>
        <begin position="217"/>
        <end position="237"/>
    </location>
</feature>
<comment type="similarity">
    <text evidence="2">Belongs to the major facilitator superfamily. Monocarboxylate porter (TC 2.A.1.13) family.</text>
</comment>
<dbReference type="PANTHER" id="PTHR11360:SF287">
    <property type="entry name" value="MFS MONOCARBOXYLATE TRANSPORTER"/>
    <property type="match status" value="1"/>
</dbReference>
<evidence type="ECO:0000313" key="5">
    <source>
        <dbReference type="EMBL" id="KAH6654459.1"/>
    </source>
</evidence>
<feature type="transmembrane region" description="Helical" evidence="3">
    <location>
        <begin position="124"/>
        <end position="142"/>
    </location>
</feature>
<dbReference type="EMBL" id="JAGPXC010000004">
    <property type="protein sequence ID" value="KAH6654459.1"/>
    <property type="molecule type" value="Genomic_DNA"/>
</dbReference>
<feature type="transmembrane region" description="Helical" evidence="3">
    <location>
        <begin position="319"/>
        <end position="342"/>
    </location>
</feature>
<dbReference type="GeneID" id="70136224"/>
<name>A0A9P8ULT6_9PEZI</name>
<feature type="transmembrane region" description="Helical" evidence="3">
    <location>
        <begin position="53"/>
        <end position="72"/>
    </location>
</feature>
<keyword evidence="3" id="KW-0812">Transmembrane</keyword>
<organism evidence="5 6">
    <name type="scientific">Truncatella angustata</name>
    <dbReference type="NCBI Taxonomy" id="152316"/>
    <lineage>
        <taxon>Eukaryota</taxon>
        <taxon>Fungi</taxon>
        <taxon>Dikarya</taxon>
        <taxon>Ascomycota</taxon>
        <taxon>Pezizomycotina</taxon>
        <taxon>Sordariomycetes</taxon>
        <taxon>Xylariomycetidae</taxon>
        <taxon>Amphisphaeriales</taxon>
        <taxon>Sporocadaceae</taxon>
        <taxon>Truncatella</taxon>
    </lineage>
</organism>